<dbReference type="STRING" id="3476.A0A2P5CH74"/>
<organism evidence="3 4">
    <name type="scientific">Parasponia andersonii</name>
    <name type="common">Sponia andersonii</name>
    <dbReference type="NCBI Taxonomy" id="3476"/>
    <lineage>
        <taxon>Eukaryota</taxon>
        <taxon>Viridiplantae</taxon>
        <taxon>Streptophyta</taxon>
        <taxon>Embryophyta</taxon>
        <taxon>Tracheophyta</taxon>
        <taxon>Spermatophyta</taxon>
        <taxon>Magnoliopsida</taxon>
        <taxon>eudicotyledons</taxon>
        <taxon>Gunneridae</taxon>
        <taxon>Pentapetalae</taxon>
        <taxon>rosids</taxon>
        <taxon>fabids</taxon>
        <taxon>Rosales</taxon>
        <taxon>Cannabaceae</taxon>
        <taxon>Parasponia</taxon>
    </lineage>
</organism>
<dbReference type="Gene3D" id="1.10.287.70">
    <property type="match status" value="1"/>
</dbReference>
<accession>A0A2P5CH74</accession>
<keyword evidence="2" id="KW-0472">Membrane</keyword>
<feature type="transmembrane region" description="Helical" evidence="2">
    <location>
        <begin position="329"/>
        <end position="347"/>
    </location>
</feature>
<comment type="caution">
    <text evidence="3">The sequence shown here is derived from an EMBL/GenBank/DDBJ whole genome shotgun (WGS) entry which is preliminary data.</text>
</comment>
<evidence type="ECO:0000256" key="1">
    <source>
        <dbReference type="ARBA" id="ARBA00023303"/>
    </source>
</evidence>
<reference evidence="4" key="1">
    <citation type="submission" date="2016-06" db="EMBL/GenBank/DDBJ databases">
        <title>Parallel loss of symbiosis genes in relatives of nitrogen-fixing non-legume Parasponia.</title>
        <authorList>
            <person name="Van Velzen R."/>
            <person name="Holmer R."/>
            <person name="Bu F."/>
            <person name="Rutten L."/>
            <person name="Van Zeijl A."/>
            <person name="Liu W."/>
            <person name="Santuari L."/>
            <person name="Cao Q."/>
            <person name="Sharma T."/>
            <person name="Shen D."/>
            <person name="Roswanjaya Y."/>
            <person name="Wardhani T."/>
            <person name="Kalhor M.S."/>
            <person name="Jansen J."/>
            <person name="Van den Hoogen J."/>
            <person name="Gungor B."/>
            <person name="Hartog M."/>
            <person name="Hontelez J."/>
            <person name="Verver J."/>
            <person name="Yang W.-C."/>
            <person name="Schijlen E."/>
            <person name="Repin R."/>
            <person name="Schilthuizen M."/>
            <person name="Schranz E."/>
            <person name="Heidstra R."/>
            <person name="Miyata K."/>
            <person name="Fedorova E."/>
            <person name="Kohlen W."/>
            <person name="Bisseling T."/>
            <person name="Smit S."/>
            <person name="Geurts R."/>
        </authorList>
    </citation>
    <scope>NUCLEOTIDE SEQUENCE [LARGE SCALE GENOMIC DNA]</scope>
    <source>
        <strain evidence="4">cv. WU1-14</strain>
    </source>
</reference>
<keyword evidence="2" id="KW-0812">Transmembrane</keyword>
<evidence type="ECO:0000313" key="3">
    <source>
        <dbReference type="EMBL" id="PON60397.1"/>
    </source>
</evidence>
<keyword evidence="1" id="KW-0407">Ion channel</keyword>
<dbReference type="AlphaFoldDB" id="A0A2P5CH74"/>
<proteinExistence type="predicted"/>
<dbReference type="EMBL" id="JXTB01000131">
    <property type="protein sequence ID" value="PON60397.1"/>
    <property type="molecule type" value="Genomic_DNA"/>
</dbReference>
<evidence type="ECO:0000313" key="4">
    <source>
        <dbReference type="Proteomes" id="UP000237105"/>
    </source>
</evidence>
<feature type="transmembrane region" description="Helical" evidence="2">
    <location>
        <begin position="200"/>
        <end position="220"/>
    </location>
</feature>
<dbReference type="PANTHER" id="PTHR45651:SF68">
    <property type="entry name" value="ION TRANSPORT DOMAIN-CONTAINING PROTEIN"/>
    <property type="match status" value="1"/>
</dbReference>
<dbReference type="GO" id="GO:0034220">
    <property type="term" value="P:monoatomic ion transmembrane transport"/>
    <property type="evidence" value="ECO:0007669"/>
    <property type="project" value="UniProtKB-KW"/>
</dbReference>
<feature type="transmembrane region" description="Helical" evidence="2">
    <location>
        <begin position="126"/>
        <end position="150"/>
    </location>
</feature>
<keyword evidence="1" id="KW-0813">Transport</keyword>
<keyword evidence="2" id="KW-1133">Transmembrane helix</keyword>
<sequence length="547" mass="63175">MYHLLYDLLLSFNTALPYGRLKKVSSPEDMNMEKILNPWATYSRFWSKIFLASCVIGVSVDPLFLYIPIIQEEKKCLAKDENMKIVAVVLRTLTDFTYVLHLIFRLKSALAMAKLLGSSIYIGFPWSYLLIDILAILPIPQVIILNFFSMIAGSRSFTGRKFLDILLLLQYVPRILRVYLSARDLGRNFDSLTRLVWVKGAFNLFLYLIVGHVFGALWYFHSFLRETACWHHAFTDNTDYRGCNHSLFDCHGSSIKNLTCLIHLTKFCPVDPPNSEFFDFGIFTDAIKSRILYTKDFLRKFSRSFWWGLQNLSSFGQNLDTSSNIEENFFAVLISILGLLLFLYLVGNLQVRKPLIGNLNANTFDSSLTVTACAEERHPSISHTYMQLATTKSEATRKKVGIKQPEIESYLSDHNLPDNKKRVIMRYLQGIIKDDKDFDVKYLFSLLQEHMEAKHKFQTFAEWITKLMDVKKHERGIMEQKAELWILKNEISDDLRTKIMRYVRLRLQETKAEDVGSGNILPILPLALLMAVKKHICLPLLKKVGTP</sequence>
<feature type="transmembrane region" description="Helical" evidence="2">
    <location>
        <begin position="45"/>
        <end position="67"/>
    </location>
</feature>
<protein>
    <submittedName>
        <fullName evidence="3">Ion transport domain containing protein</fullName>
    </submittedName>
</protein>
<dbReference type="Proteomes" id="UP000237105">
    <property type="component" value="Unassembled WGS sequence"/>
</dbReference>
<dbReference type="SUPFAM" id="SSF81324">
    <property type="entry name" value="Voltage-gated potassium channels"/>
    <property type="match status" value="1"/>
</dbReference>
<keyword evidence="1" id="KW-0406">Ion transport</keyword>
<dbReference type="GO" id="GO:0016020">
    <property type="term" value="C:membrane"/>
    <property type="evidence" value="ECO:0007669"/>
    <property type="project" value="UniProtKB-SubCell"/>
</dbReference>
<name>A0A2P5CH74_PARAD</name>
<evidence type="ECO:0000256" key="2">
    <source>
        <dbReference type="SAM" id="Phobius"/>
    </source>
</evidence>
<keyword evidence="4" id="KW-1185">Reference proteome</keyword>
<dbReference type="OrthoDB" id="1166578at2759"/>
<gene>
    <name evidence="3" type="ORF">PanWU01x14_153830</name>
</gene>
<feature type="transmembrane region" description="Helical" evidence="2">
    <location>
        <begin position="88"/>
        <end position="106"/>
    </location>
</feature>
<dbReference type="PANTHER" id="PTHR45651">
    <property type="entry name" value="CYCLIC NUCLEOTIDE-GATED ION CHANNEL 15-RELATED-RELATED"/>
    <property type="match status" value="1"/>
</dbReference>